<name>A0AAN9V2N2_9PEZI</name>
<dbReference type="InterPro" id="IPR037457">
    <property type="entry name" value="M28_QC"/>
</dbReference>
<protein>
    <recommendedName>
        <fullName evidence="3">Peptide hydrolase</fullName>
        <ecNumber evidence="3">3.4.-.-</ecNumber>
    </recommendedName>
</protein>
<keyword evidence="3" id="KW-0645">Protease</keyword>
<dbReference type="InterPro" id="IPR007484">
    <property type="entry name" value="Peptidase_M28"/>
</dbReference>
<comment type="similarity">
    <text evidence="3">Belongs to the peptidase M28 family.</text>
</comment>
<dbReference type="InterPro" id="IPR040234">
    <property type="entry name" value="QC/QCL"/>
</dbReference>
<organism evidence="6 7">
    <name type="scientific">Diatrype stigma</name>
    <dbReference type="NCBI Taxonomy" id="117547"/>
    <lineage>
        <taxon>Eukaryota</taxon>
        <taxon>Fungi</taxon>
        <taxon>Dikarya</taxon>
        <taxon>Ascomycota</taxon>
        <taxon>Pezizomycotina</taxon>
        <taxon>Sordariomycetes</taxon>
        <taxon>Xylariomycetidae</taxon>
        <taxon>Xylariales</taxon>
        <taxon>Diatrypaceae</taxon>
        <taxon>Diatrype</taxon>
    </lineage>
</organism>
<dbReference type="EMBL" id="JAKJXP020000001">
    <property type="protein sequence ID" value="KAK7757962.1"/>
    <property type="molecule type" value="Genomic_DNA"/>
</dbReference>
<dbReference type="SUPFAM" id="SSF53187">
    <property type="entry name" value="Zn-dependent exopeptidases"/>
    <property type="match status" value="1"/>
</dbReference>
<evidence type="ECO:0000256" key="2">
    <source>
        <dbReference type="ARBA" id="ARBA00023315"/>
    </source>
</evidence>
<dbReference type="Gene3D" id="3.40.630.10">
    <property type="entry name" value="Zn peptidases"/>
    <property type="match status" value="1"/>
</dbReference>
<dbReference type="GO" id="GO:0008270">
    <property type="term" value="F:zinc ion binding"/>
    <property type="evidence" value="ECO:0007669"/>
    <property type="project" value="TreeGrafter"/>
</dbReference>
<evidence type="ECO:0000313" key="7">
    <source>
        <dbReference type="Proteomes" id="UP001320420"/>
    </source>
</evidence>
<feature type="region of interest" description="Disordered" evidence="4">
    <location>
        <begin position="412"/>
        <end position="432"/>
    </location>
</feature>
<feature type="domain" description="Peptidase M28" evidence="5">
    <location>
        <begin position="155"/>
        <end position="392"/>
    </location>
</feature>
<dbReference type="PANTHER" id="PTHR12283">
    <property type="entry name" value="GLUTAMINYL-PEPTIDE CYCLOTRANSFERASE"/>
    <property type="match status" value="1"/>
</dbReference>
<dbReference type="CDD" id="cd03880">
    <property type="entry name" value="M28_QC_like"/>
    <property type="match status" value="1"/>
</dbReference>
<evidence type="ECO:0000256" key="1">
    <source>
        <dbReference type="ARBA" id="ARBA00022679"/>
    </source>
</evidence>
<dbReference type="AlphaFoldDB" id="A0AAN9V2N2"/>
<evidence type="ECO:0000256" key="3">
    <source>
        <dbReference type="RuleBase" id="RU361240"/>
    </source>
</evidence>
<sequence length="432" mass="46436">MVMAAIHYSPTTTRWRWKCRRHQHGQLSTTVLILCVLLLVLAVAPRGCLAYEELSDAALRSIPGGGFSDFDAATGALLAPLLIPRVPGTAGSAAAQRHIAGFFARELPAWTLLWHNSTSKTPATGDVDVPFASMIFRRDPPWTTAKGGSGSGDVARLTLAAHYDSLHQPAGFIGATDSAAPCAMLMHVARTIDEALTRKWDDLEASGMAGLDEERGVQILFLDGEEAWATWSATDSLYGARALAEAWEAEAHPARSAYRNPLDAIELFVLLDLLGAADPSVPSYFGATHWAYQGLARVEARLRAAGQLASAPSLGPQGQERRWLGDADKLPSQLAGRGYIQDDHVPFMARGVPVLHVIPSPFPAVWHRMEDDGAHLDPAAVADWAKIVAAFVAEWMELDGFIEHTAVAVAKRRGEDGDAASAGTRGRDKSEL</sequence>
<keyword evidence="7" id="KW-1185">Reference proteome</keyword>
<evidence type="ECO:0000259" key="5">
    <source>
        <dbReference type="Pfam" id="PF04389"/>
    </source>
</evidence>
<dbReference type="PANTHER" id="PTHR12283:SF6">
    <property type="entry name" value="GLUTAMINYL-PEPTIDE CYCLOTRANSFERASE-RELATED"/>
    <property type="match status" value="1"/>
</dbReference>
<keyword evidence="1" id="KW-0808">Transferase</keyword>
<dbReference type="Proteomes" id="UP001320420">
    <property type="component" value="Unassembled WGS sequence"/>
</dbReference>
<comment type="caution">
    <text evidence="6">The sequence shown here is derived from an EMBL/GenBank/DDBJ whole genome shotgun (WGS) entry which is preliminary data.</text>
</comment>
<dbReference type="GO" id="GO:0008233">
    <property type="term" value="F:peptidase activity"/>
    <property type="evidence" value="ECO:0007669"/>
    <property type="project" value="UniProtKB-KW"/>
</dbReference>
<proteinExistence type="inferred from homology"/>
<keyword evidence="3" id="KW-0378">Hydrolase</keyword>
<dbReference type="GO" id="GO:0016603">
    <property type="term" value="F:glutaminyl-peptide cyclotransferase activity"/>
    <property type="evidence" value="ECO:0007669"/>
    <property type="project" value="InterPro"/>
</dbReference>
<keyword evidence="3" id="KW-0862">Zinc</keyword>
<keyword evidence="3" id="KW-0479">Metal-binding</keyword>
<accession>A0AAN9V2N2</accession>
<reference evidence="6 7" key="1">
    <citation type="submission" date="2024-02" db="EMBL/GenBank/DDBJ databases">
        <title>De novo assembly and annotation of 12 fungi associated with fruit tree decline syndrome in Ontario, Canada.</title>
        <authorList>
            <person name="Sulman M."/>
            <person name="Ellouze W."/>
            <person name="Ilyukhin E."/>
        </authorList>
    </citation>
    <scope>NUCLEOTIDE SEQUENCE [LARGE SCALE GENOMIC DNA]</scope>
    <source>
        <strain evidence="6 7">M11/M66-122</strain>
    </source>
</reference>
<gene>
    <name evidence="6" type="ORF">SLS62_000340</name>
</gene>
<dbReference type="GO" id="GO:0006508">
    <property type="term" value="P:proteolysis"/>
    <property type="evidence" value="ECO:0007669"/>
    <property type="project" value="UniProtKB-KW"/>
</dbReference>
<dbReference type="Pfam" id="PF04389">
    <property type="entry name" value="Peptidase_M28"/>
    <property type="match status" value="1"/>
</dbReference>
<evidence type="ECO:0000256" key="4">
    <source>
        <dbReference type="SAM" id="MobiDB-lite"/>
    </source>
</evidence>
<keyword evidence="2" id="KW-0012">Acyltransferase</keyword>
<evidence type="ECO:0000313" key="6">
    <source>
        <dbReference type="EMBL" id="KAK7757962.1"/>
    </source>
</evidence>
<dbReference type="EC" id="3.4.-.-" evidence="3"/>